<dbReference type="Proteomes" id="UP000665043">
    <property type="component" value="Chromosome"/>
</dbReference>
<dbReference type="RefSeq" id="WP_209368957.1">
    <property type="nucleotide sequence ID" value="NZ_CP046956.1"/>
</dbReference>
<organism evidence="1 2">
    <name type="scientific">Sediminibacillus dalangtanensis</name>
    <dbReference type="NCBI Taxonomy" id="2729421"/>
    <lineage>
        <taxon>Bacteria</taxon>
        <taxon>Bacillati</taxon>
        <taxon>Bacillota</taxon>
        <taxon>Bacilli</taxon>
        <taxon>Bacillales</taxon>
        <taxon>Bacillaceae</taxon>
        <taxon>Sediminibacillus</taxon>
    </lineage>
</organism>
<evidence type="ECO:0000313" key="1">
    <source>
        <dbReference type="EMBL" id="QTM99576.1"/>
    </source>
</evidence>
<accession>A0ABX7VRM6</accession>
<name>A0ABX7VRM6_9BACI</name>
<dbReference type="InterPro" id="IPR049615">
    <property type="entry name" value="BH0509-like"/>
</dbReference>
<keyword evidence="2" id="KW-1185">Reference proteome</keyword>
<reference evidence="1 2" key="1">
    <citation type="submission" date="2019-12" db="EMBL/GenBank/DDBJ databases">
        <title>The whole genome sequencing of a strain isolated from a Mars analog, Dalangtan Playa.</title>
        <authorList>
            <person name="Huang T."/>
        </authorList>
    </citation>
    <scope>NUCLEOTIDE SEQUENCE [LARGE SCALE GENOMIC DNA]</scope>
    <source>
        <strain evidence="1 2">DP4-553-S</strain>
    </source>
</reference>
<dbReference type="NCBIfam" id="NF033562">
    <property type="entry name" value="BH0509_fam"/>
    <property type="match status" value="1"/>
</dbReference>
<proteinExistence type="predicted"/>
<dbReference type="EMBL" id="CP046956">
    <property type="protein sequence ID" value="QTM99576.1"/>
    <property type="molecule type" value="Genomic_DNA"/>
</dbReference>
<protein>
    <submittedName>
        <fullName evidence="1">BH0509 family protein</fullName>
    </submittedName>
</protein>
<gene>
    <name evidence="1" type="ORF">ERJ70_09850</name>
</gene>
<evidence type="ECO:0000313" key="2">
    <source>
        <dbReference type="Proteomes" id="UP000665043"/>
    </source>
</evidence>
<sequence length="48" mass="6011">MSQLVRENLMEQLWDLTTLHKDEVLKMTDEEVEYYHWLYLEESVYDLM</sequence>